<sequence length="101" mass="10441">MLGQRFPLGQQEEEMPSHTSDGAHTALAASSASSCTTLVVQGSSGTDQAKAISGLELCTSSPSDEEVTPLSNILQLATITLGVTHYHNTAVRAYTQVAHGA</sequence>
<comment type="caution">
    <text evidence="2">The sequence shown here is derived from an EMBL/GenBank/DDBJ whole genome shotgun (WGS) entry which is preliminary data.</text>
</comment>
<name>A0AAV7Q7U3_PLEWA</name>
<proteinExistence type="predicted"/>
<reference evidence="2" key="1">
    <citation type="journal article" date="2022" name="bioRxiv">
        <title>Sequencing and chromosome-scale assembly of the giantPleurodeles waltlgenome.</title>
        <authorList>
            <person name="Brown T."/>
            <person name="Elewa A."/>
            <person name="Iarovenko S."/>
            <person name="Subramanian E."/>
            <person name="Araus A.J."/>
            <person name="Petzold A."/>
            <person name="Susuki M."/>
            <person name="Suzuki K.-i.T."/>
            <person name="Hayashi T."/>
            <person name="Toyoda A."/>
            <person name="Oliveira C."/>
            <person name="Osipova E."/>
            <person name="Leigh N.D."/>
            <person name="Simon A."/>
            <person name="Yun M.H."/>
        </authorList>
    </citation>
    <scope>NUCLEOTIDE SEQUENCE</scope>
    <source>
        <strain evidence="2">20211129_DDA</strain>
        <tissue evidence="2">Liver</tissue>
    </source>
</reference>
<organism evidence="2 3">
    <name type="scientific">Pleurodeles waltl</name>
    <name type="common">Iberian ribbed newt</name>
    <dbReference type="NCBI Taxonomy" id="8319"/>
    <lineage>
        <taxon>Eukaryota</taxon>
        <taxon>Metazoa</taxon>
        <taxon>Chordata</taxon>
        <taxon>Craniata</taxon>
        <taxon>Vertebrata</taxon>
        <taxon>Euteleostomi</taxon>
        <taxon>Amphibia</taxon>
        <taxon>Batrachia</taxon>
        <taxon>Caudata</taxon>
        <taxon>Salamandroidea</taxon>
        <taxon>Salamandridae</taxon>
        <taxon>Pleurodelinae</taxon>
        <taxon>Pleurodeles</taxon>
    </lineage>
</organism>
<dbReference type="EMBL" id="JANPWB010000010">
    <property type="protein sequence ID" value="KAJ1134293.1"/>
    <property type="molecule type" value="Genomic_DNA"/>
</dbReference>
<dbReference type="Proteomes" id="UP001066276">
    <property type="component" value="Chromosome 6"/>
</dbReference>
<feature type="region of interest" description="Disordered" evidence="1">
    <location>
        <begin position="1"/>
        <end position="26"/>
    </location>
</feature>
<evidence type="ECO:0000313" key="2">
    <source>
        <dbReference type="EMBL" id="KAJ1134293.1"/>
    </source>
</evidence>
<keyword evidence="3" id="KW-1185">Reference proteome</keyword>
<dbReference type="PROSITE" id="PS51257">
    <property type="entry name" value="PROKAR_LIPOPROTEIN"/>
    <property type="match status" value="1"/>
</dbReference>
<accession>A0AAV7Q7U3</accession>
<protein>
    <submittedName>
        <fullName evidence="2">Uncharacterized protein</fullName>
    </submittedName>
</protein>
<evidence type="ECO:0000256" key="1">
    <source>
        <dbReference type="SAM" id="MobiDB-lite"/>
    </source>
</evidence>
<dbReference type="AlphaFoldDB" id="A0AAV7Q7U3"/>
<gene>
    <name evidence="2" type="ORF">NDU88_000746</name>
</gene>
<evidence type="ECO:0000313" key="3">
    <source>
        <dbReference type="Proteomes" id="UP001066276"/>
    </source>
</evidence>